<dbReference type="Pfam" id="PF00164">
    <property type="entry name" value="Ribosom_S12_S23"/>
    <property type="match status" value="1"/>
</dbReference>
<dbReference type="HAMAP" id="MF_00403_B">
    <property type="entry name" value="Ribosomal_uS12_B"/>
    <property type="match status" value="1"/>
</dbReference>
<dbReference type="InterPro" id="IPR012340">
    <property type="entry name" value="NA-bd_OB-fold"/>
</dbReference>
<evidence type="ECO:0000256" key="1">
    <source>
        <dbReference type="ARBA" id="ARBA00005657"/>
    </source>
</evidence>
<evidence type="ECO:0000256" key="5">
    <source>
        <dbReference type="ARBA" id="ARBA00024830"/>
    </source>
</evidence>
<dbReference type="Gene3D" id="2.40.50.140">
    <property type="entry name" value="Nucleic acid-binding proteins"/>
    <property type="match status" value="1"/>
</dbReference>
<evidence type="ECO:0000256" key="2">
    <source>
        <dbReference type="ARBA" id="ARBA00011458"/>
    </source>
</evidence>
<dbReference type="FunFam" id="2.40.50.140:FF:000099">
    <property type="entry name" value="Ribosomal protein S12, mitochondrial"/>
    <property type="match status" value="1"/>
</dbReference>
<gene>
    <name evidence="7" type="ORF">DCAF_LOCUS6509</name>
</gene>
<evidence type="ECO:0000256" key="6">
    <source>
        <dbReference type="SAM" id="MobiDB-lite"/>
    </source>
</evidence>
<accession>A0AAV1R6Y2</accession>
<evidence type="ECO:0000313" key="7">
    <source>
        <dbReference type="EMBL" id="CAK7328770.1"/>
    </source>
</evidence>
<sequence length="231" mass="26060">MEKGCFGLGVITSDRAGERTRSRAMPTLNQLIRHGREEKRRTDRTRALDQCPQKQGVCLRVSTRTPKKPNSALRKIAKVRLSNRHDIFAHIPGEGHNLQEHSMVLIRGGRVKDSPGVKSHCIRGVKDLLGIPDRRRGRSKYGNNRVGWHGASTSRGPGPAQSGAPEDDDPEKVRLRKDIRKALEKLLKKYCLRYCSGMGFCGKYCSRGRTNFHFLGAAEARSLYVDRYPRD</sequence>
<dbReference type="NCBIfam" id="TIGR00981">
    <property type="entry name" value="rpsL_bact"/>
    <property type="match status" value="1"/>
</dbReference>
<evidence type="ECO:0000313" key="8">
    <source>
        <dbReference type="Proteomes" id="UP001314170"/>
    </source>
</evidence>
<dbReference type="GO" id="GO:0015935">
    <property type="term" value="C:small ribosomal subunit"/>
    <property type="evidence" value="ECO:0007669"/>
    <property type="project" value="InterPro"/>
</dbReference>
<dbReference type="CDD" id="cd03368">
    <property type="entry name" value="Ribosomal_S12"/>
    <property type="match status" value="1"/>
</dbReference>
<proteinExistence type="inferred from homology"/>
<comment type="caution">
    <text evidence="7">The sequence shown here is derived from an EMBL/GenBank/DDBJ whole genome shotgun (WGS) entry which is preliminary data.</text>
</comment>
<dbReference type="SUPFAM" id="SSF50249">
    <property type="entry name" value="Nucleic acid-binding proteins"/>
    <property type="match status" value="1"/>
</dbReference>
<dbReference type="InterPro" id="IPR005679">
    <property type="entry name" value="Ribosomal_uS12_bac"/>
</dbReference>
<evidence type="ECO:0000256" key="3">
    <source>
        <dbReference type="ARBA" id="ARBA00022980"/>
    </source>
</evidence>
<name>A0AAV1R6Y2_9ROSI</name>
<dbReference type="GO" id="GO:0006412">
    <property type="term" value="P:translation"/>
    <property type="evidence" value="ECO:0007669"/>
    <property type="project" value="InterPro"/>
</dbReference>
<dbReference type="PANTHER" id="PTHR11652">
    <property type="entry name" value="30S RIBOSOMAL PROTEIN S12 FAMILY MEMBER"/>
    <property type="match status" value="1"/>
</dbReference>
<keyword evidence="8" id="KW-1185">Reference proteome</keyword>
<dbReference type="Proteomes" id="UP001314170">
    <property type="component" value="Unassembled WGS sequence"/>
</dbReference>
<dbReference type="PRINTS" id="PR01034">
    <property type="entry name" value="RIBOSOMALS12"/>
</dbReference>
<keyword evidence="4" id="KW-0687">Ribonucleoprotein</keyword>
<protein>
    <recommendedName>
        <fullName evidence="9">Ribosomal protein S12</fullName>
    </recommendedName>
</protein>
<dbReference type="GO" id="GO:0003735">
    <property type="term" value="F:structural constituent of ribosome"/>
    <property type="evidence" value="ECO:0007669"/>
    <property type="project" value="InterPro"/>
</dbReference>
<reference evidence="7 8" key="1">
    <citation type="submission" date="2024-01" db="EMBL/GenBank/DDBJ databases">
        <authorList>
            <person name="Waweru B."/>
        </authorList>
    </citation>
    <scope>NUCLEOTIDE SEQUENCE [LARGE SCALE GENOMIC DNA]</scope>
</reference>
<feature type="region of interest" description="Disordered" evidence="6">
    <location>
        <begin position="133"/>
        <end position="173"/>
    </location>
</feature>
<dbReference type="EMBL" id="CAWUPB010000903">
    <property type="protein sequence ID" value="CAK7328770.1"/>
    <property type="molecule type" value="Genomic_DNA"/>
</dbReference>
<comment type="function">
    <text evidence="5">With S4 and S5 plays an important role in translational accuracy. Located at the interface of the 30S and 50S subunits.</text>
</comment>
<evidence type="ECO:0008006" key="9">
    <source>
        <dbReference type="Google" id="ProtNLM"/>
    </source>
</evidence>
<comment type="subunit">
    <text evidence="2">Part of the 30S ribosomal subunit.</text>
</comment>
<dbReference type="AlphaFoldDB" id="A0AAV1R6Y2"/>
<dbReference type="PROSITE" id="PS00055">
    <property type="entry name" value="RIBOSOMAL_S12"/>
    <property type="match status" value="1"/>
</dbReference>
<evidence type="ECO:0000256" key="4">
    <source>
        <dbReference type="ARBA" id="ARBA00023274"/>
    </source>
</evidence>
<keyword evidence="3" id="KW-0689">Ribosomal protein</keyword>
<comment type="similarity">
    <text evidence="1">Belongs to the universal ribosomal protein uS12 family.</text>
</comment>
<dbReference type="InterPro" id="IPR006032">
    <property type="entry name" value="Ribosomal_uS12"/>
</dbReference>
<organism evidence="7 8">
    <name type="scientific">Dovyalis caffra</name>
    <dbReference type="NCBI Taxonomy" id="77055"/>
    <lineage>
        <taxon>Eukaryota</taxon>
        <taxon>Viridiplantae</taxon>
        <taxon>Streptophyta</taxon>
        <taxon>Embryophyta</taxon>
        <taxon>Tracheophyta</taxon>
        <taxon>Spermatophyta</taxon>
        <taxon>Magnoliopsida</taxon>
        <taxon>eudicotyledons</taxon>
        <taxon>Gunneridae</taxon>
        <taxon>Pentapetalae</taxon>
        <taxon>rosids</taxon>
        <taxon>fabids</taxon>
        <taxon>Malpighiales</taxon>
        <taxon>Salicaceae</taxon>
        <taxon>Flacourtieae</taxon>
        <taxon>Dovyalis</taxon>
    </lineage>
</organism>